<proteinExistence type="inferred from homology"/>
<reference evidence="9 10" key="1">
    <citation type="submission" date="2018-06" db="EMBL/GenBank/DDBJ databases">
        <title>Genomic Encyclopedia of Archaeal and Bacterial Type Strains, Phase II (KMG-II): from individual species to whole genera.</title>
        <authorList>
            <person name="Goeker M."/>
        </authorList>
    </citation>
    <scope>NUCLEOTIDE SEQUENCE [LARGE SCALE GENOMIC DNA]</scope>
    <source>
        <strain evidence="9 10">DSM 22011</strain>
    </source>
</reference>
<dbReference type="PANTHER" id="PTHR32057">
    <property type="entry name" value="PROTEIN ADENYLYLTRANSFERASE SELO, MITOCHONDRIAL"/>
    <property type="match status" value="1"/>
</dbReference>
<dbReference type="Pfam" id="PF02696">
    <property type="entry name" value="SelO"/>
    <property type="match status" value="1"/>
</dbReference>
<accession>A0A327YJ20</accession>
<feature type="binding site" evidence="8">
    <location>
        <position position="88"/>
    </location>
    <ligand>
        <name>ATP</name>
        <dbReference type="ChEBI" id="CHEBI:30616"/>
    </ligand>
</feature>
<dbReference type="AlphaFoldDB" id="A0A327YJ20"/>
<feature type="binding site" evidence="8">
    <location>
        <position position="122"/>
    </location>
    <ligand>
        <name>ATP</name>
        <dbReference type="ChEBI" id="CHEBI:30616"/>
    </ligand>
</feature>
<keyword evidence="5 8" id="KW-0547">Nucleotide-binding</keyword>
<keyword evidence="3 8" id="KW-0548">Nucleotidyltransferase</keyword>
<dbReference type="EMBL" id="QLMG01000006">
    <property type="protein sequence ID" value="RAK20287.1"/>
    <property type="molecule type" value="Genomic_DNA"/>
</dbReference>
<evidence type="ECO:0000256" key="4">
    <source>
        <dbReference type="ARBA" id="ARBA00022723"/>
    </source>
</evidence>
<dbReference type="InterPro" id="IPR003846">
    <property type="entry name" value="SelO"/>
</dbReference>
<feature type="binding site" evidence="8">
    <location>
        <position position="180"/>
    </location>
    <ligand>
        <name>ATP</name>
        <dbReference type="ChEBI" id="CHEBI:30616"/>
    </ligand>
</feature>
<feature type="binding site" evidence="8">
    <location>
        <position position="255"/>
    </location>
    <ligand>
        <name>Mg(2+)</name>
        <dbReference type="ChEBI" id="CHEBI:18420"/>
    </ligand>
</feature>
<comment type="caution">
    <text evidence="9">The sequence shown here is derived from an EMBL/GenBank/DDBJ whole genome shotgun (WGS) entry which is preliminary data.</text>
</comment>
<name>A0A327YJ20_9RHOB</name>
<dbReference type="GO" id="GO:0070733">
    <property type="term" value="F:AMPylase activity"/>
    <property type="evidence" value="ECO:0007669"/>
    <property type="project" value="UniProtKB-EC"/>
</dbReference>
<evidence type="ECO:0000256" key="1">
    <source>
        <dbReference type="ARBA" id="ARBA00009747"/>
    </source>
</evidence>
<keyword evidence="10" id="KW-1185">Reference proteome</keyword>
<keyword evidence="8" id="KW-0464">Manganese</keyword>
<dbReference type="RefSeq" id="WP_111549870.1">
    <property type="nucleotide sequence ID" value="NZ_LIQE01000007.1"/>
</dbReference>
<organism evidence="9 10">
    <name type="scientific">Salipiger aestuarii</name>
    <dbReference type="NCBI Taxonomy" id="568098"/>
    <lineage>
        <taxon>Bacteria</taxon>
        <taxon>Pseudomonadati</taxon>
        <taxon>Pseudomonadota</taxon>
        <taxon>Alphaproteobacteria</taxon>
        <taxon>Rhodobacterales</taxon>
        <taxon>Roseobacteraceae</taxon>
        <taxon>Salipiger</taxon>
    </lineage>
</organism>
<dbReference type="OrthoDB" id="9776281at2"/>
<evidence type="ECO:0000256" key="5">
    <source>
        <dbReference type="ARBA" id="ARBA00022741"/>
    </source>
</evidence>
<feature type="binding site" evidence="8">
    <location>
        <position position="255"/>
    </location>
    <ligand>
        <name>ATP</name>
        <dbReference type="ChEBI" id="CHEBI:30616"/>
    </ligand>
</feature>
<evidence type="ECO:0000256" key="7">
    <source>
        <dbReference type="ARBA" id="ARBA00022842"/>
    </source>
</evidence>
<dbReference type="NCBIfam" id="NF000658">
    <property type="entry name" value="PRK00029.1"/>
    <property type="match status" value="1"/>
</dbReference>
<feature type="binding site" evidence="8">
    <location>
        <position position="86"/>
    </location>
    <ligand>
        <name>ATP</name>
        <dbReference type="ChEBI" id="CHEBI:30616"/>
    </ligand>
</feature>
<dbReference type="HAMAP" id="MF_00692">
    <property type="entry name" value="SelO"/>
    <property type="match status" value="1"/>
</dbReference>
<comment type="catalytic activity">
    <reaction evidence="8">
        <text>L-tyrosyl-[protein] + ATP = O-(5'-adenylyl)-L-tyrosyl-[protein] + diphosphate</text>
        <dbReference type="Rhea" id="RHEA:54288"/>
        <dbReference type="Rhea" id="RHEA-COMP:10136"/>
        <dbReference type="Rhea" id="RHEA-COMP:13846"/>
        <dbReference type="ChEBI" id="CHEBI:30616"/>
        <dbReference type="ChEBI" id="CHEBI:33019"/>
        <dbReference type="ChEBI" id="CHEBI:46858"/>
        <dbReference type="ChEBI" id="CHEBI:83624"/>
        <dbReference type="EC" id="2.7.7.108"/>
    </reaction>
</comment>
<comment type="cofactor">
    <cofactor evidence="8">
        <name>Mg(2+)</name>
        <dbReference type="ChEBI" id="CHEBI:18420"/>
    </cofactor>
    <cofactor evidence="8">
        <name>Mn(2+)</name>
        <dbReference type="ChEBI" id="CHEBI:29035"/>
    </cofactor>
</comment>
<evidence type="ECO:0000256" key="8">
    <source>
        <dbReference type="HAMAP-Rule" id="MF_00692"/>
    </source>
</evidence>
<protein>
    <recommendedName>
        <fullName evidence="8">Protein nucleotidyltransferase YdiU</fullName>
        <ecNumber evidence="8">2.7.7.-</ecNumber>
    </recommendedName>
    <alternativeName>
        <fullName evidence="8">Protein adenylyltransferase YdiU</fullName>
        <ecNumber evidence="8">2.7.7.108</ecNumber>
    </alternativeName>
    <alternativeName>
        <fullName evidence="8">Protein uridylyltransferase YdiU</fullName>
        <ecNumber evidence="8">2.7.7.-</ecNumber>
    </alternativeName>
</protein>
<dbReference type="PANTHER" id="PTHR32057:SF14">
    <property type="entry name" value="PROTEIN ADENYLYLTRANSFERASE SELO, MITOCHONDRIAL"/>
    <property type="match status" value="1"/>
</dbReference>
<keyword evidence="7 8" id="KW-0460">Magnesium</keyword>
<keyword evidence="2 8" id="KW-0808">Transferase</keyword>
<comment type="catalytic activity">
    <reaction evidence="8">
        <text>L-seryl-[protein] + UTP = O-(5'-uridylyl)-L-seryl-[protein] + diphosphate</text>
        <dbReference type="Rhea" id="RHEA:64604"/>
        <dbReference type="Rhea" id="RHEA-COMP:9863"/>
        <dbReference type="Rhea" id="RHEA-COMP:16635"/>
        <dbReference type="ChEBI" id="CHEBI:29999"/>
        <dbReference type="ChEBI" id="CHEBI:33019"/>
        <dbReference type="ChEBI" id="CHEBI:46398"/>
        <dbReference type="ChEBI" id="CHEBI:156051"/>
    </reaction>
</comment>
<dbReference type="GO" id="GO:0000287">
    <property type="term" value="F:magnesium ion binding"/>
    <property type="evidence" value="ECO:0007669"/>
    <property type="project" value="UniProtKB-UniRule"/>
</dbReference>
<keyword evidence="6 8" id="KW-0067">ATP-binding</keyword>
<comment type="catalytic activity">
    <reaction evidence="8">
        <text>L-threonyl-[protein] + ATP = 3-O-(5'-adenylyl)-L-threonyl-[protein] + diphosphate</text>
        <dbReference type="Rhea" id="RHEA:54292"/>
        <dbReference type="Rhea" id="RHEA-COMP:11060"/>
        <dbReference type="Rhea" id="RHEA-COMP:13847"/>
        <dbReference type="ChEBI" id="CHEBI:30013"/>
        <dbReference type="ChEBI" id="CHEBI:30616"/>
        <dbReference type="ChEBI" id="CHEBI:33019"/>
        <dbReference type="ChEBI" id="CHEBI:138113"/>
        <dbReference type="EC" id="2.7.7.108"/>
    </reaction>
</comment>
<evidence type="ECO:0000313" key="10">
    <source>
        <dbReference type="Proteomes" id="UP000249165"/>
    </source>
</evidence>
<feature type="active site" description="Proton acceptor" evidence="8">
    <location>
        <position position="245"/>
    </location>
</feature>
<feature type="binding site" evidence="8">
    <location>
        <position position="173"/>
    </location>
    <ligand>
        <name>ATP</name>
        <dbReference type="ChEBI" id="CHEBI:30616"/>
    </ligand>
</feature>
<comment type="similarity">
    <text evidence="1 8">Belongs to the SELO family.</text>
</comment>
<dbReference type="GO" id="GO:0030145">
    <property type="term" value="F:manganese ion binding"/>
    <property type="evidence" value="ECO:0007669"/>
    <property type="project" value="UniProtKB-UniRule"/>
</dbReference>
<dbReference type="Proteomes" id="UP000249165">
    <property type="component" value="Unassembled WGS sequence"/>
</dbReference>
<dbReference type="EC" id="2.7.7.108" evidence="8"/>
<evidence type="ECO:0000256" key="6">
    <source>
        <dbReference type="ARBA" id="ARBA00022840"/>
    </source>
</evidence>
<comment type="catalytic activity">
    <reaction evidence="8">
        <text>L-seryl-[protein] + ATP = 3-O-(5'-adenylyl)-L-seryl-[protein] + diphosphate</text>
        <dbReference type="Rhea" id="RHEA:58120"/>
        <dbReference type="Rhea" id="RHEA-COMP:9863"/>
        <dbReference type="Rhea" id="RHEA-COMP:15073"/>
        <dbReference type="ChEBI" id="CHEBI:29999"/>
        <dbReference type="ChEBI" id="CHEBI:30616"/>
        <dbReference type="ChEBI" id="CHEBI:33019"/>
        <dbReference type="ChEBI" id="CHEBI:142516"/>
        <dbReference type="EC" id="2.7.7.108"/>
    </reaction>
</comment>
<evidence type="ECO:0000313" key="9">
    <source>
        <dbReference type="EMBL" id="RAK20287.1"/>
    </source>
</evidence>
<comment type="catalytic activity">
    <reaction evidence="8">
        <text>L-tyrosyl-[protein] + UTP = O-(5'-uridylyl)-L-tyrosyl-[protein] + diphosphate</text>
        <dbReference type="Rhea" id="RHEA:83887"/>
        <dbReference type="Rhea" id="RHEA-COMP:10136"/>
        <dbReference type="Rhea" id="RHEA-COMP:20238"/>
        <dbReference type="ChEBI" id="CHEBI:33019"/>
        <dbReference type="ChEBI" id="CHEBI:46398"/>
        <dbReference type="ChEBI" id="CHEBI:46858"/>
        <dbReference type="ChEBI" id="CHEBI:90602"/>
    </reaction>
</comment>
<evidence type="ECO:0000256" key="3">
    <source>
        <dbReference type="ARBA" id="ARBA00022695"/>
    </source>
</evidence>
<feature type="binding site" evidence="8">
    <location>
        <position position="89"/>
    </location>
    <ligand>
        <name>ATP</name>
        <dbReference type="ChEBI" id="CHEBI:30616"/>
    </ligand>
</feature>
<keyword evidence="4 8" id="KW-0479">Metal-binding</keyword>
<dbReference type="EC" id="2.7.7.-" evidence="8"/>
<sequence>MTLHIPFDNSYARLPASFHTRLKPQSVSAPTLVAYNAGLGAELGITGTDDPRLAAIFAGNVMPDGADPLSQIYAGHQFGGFAPQLGDGRAHLLGEVIDTQGTRRDIQLKGSGRTPYSRRGDGRAWLGPVLREYVISEAMHALGVPTTRALAAVRTGDMILRETGPVPGAILTRVAASHIRVGHFEFFASRDMIPELRQLFDHTVSRHYPDASDPQALLQQVCDRQAALVAHWMSLGFIHGVMNTDNCTLSGETIDYGPCAFMDAYAPQQVFSSIDRNGRYAYAAQAEIIVWNMAQLASALIPLMPDQDAAVQSFTRIVHGMADTLSRHWMSRFAAKLGIAAPRKEDAPLIGAFLKLMQSGQADFTNAFRALLTDGARDQFSDPAAFDAWETGWRQRLESEPDPEGLMRRSNPAVIPRNHRIEQMIVAATHGDDRAFHHLNTVLARPYDDHPDAEALTQPPLPEEIVPATYCGT</sequence>
<feature type="binding site" evidence="8">
    <location>
        <position position="246"/>
    </location>
    <ligand>
        <name>Mg(2+)</name>
        <dbReference type="ChEBI" id="CHEBI:18420"/>
    </ligand>
</feature>
<dbReference type="GO" id="GO:0005524">
    <property type="term" value="F:ATP binding"/>
    <property type="evidence" value="ECO:0007669"/>
    <property type="project" value="UniProtKB-UniRule"/>
</dbReference>
<feature type="binding site" evidence="8">
    <location>
        <position position="121"/>
    </location>
    <ligand>
        <name>ATP</name>
        <dbReference type="ChEBI" id="CHEBI:30616"/>
    </ligand>
</feature>
<comment type="function">
    <text evidence="8">Nucleotidyltransferase involved in the post-translational modification of proteins. It can catalyze the addition of adenosine monophosphate (AMP) or uridine monophosphate (UMP) to a protein, resulting in modifications known as AMPylation and UMPylation.</text>
</comment>
<evidence type="ECO:0000256" key="2">
    <source>
        <dbReference type="ARBA" id="ARBA00022679"/>
    </source>
</evidence>
<feature type="binding site" evidence="8">
    <location>
        <position position="109"/>
    </location>
    <ligand>
        <name>ATP</name>
        <dbReference type="ChEBI" id="CHEBI:30616"/>
    </ligand>
</feature>
<comment type="catalytic activity">
    <reaction evidence="8">
        <text>L-histidyl-[protein] + UTP = N(tele)-(5'-uridylyl)-L-histidyl-[protein] + diphosphate</text>
        <dbReference type="Rhea" id="RHEA:83891"/>
        <dbReference type="Rhea" id="RHEA-COMP:9745"/>
        <dbReference type="Rhea" id="RHEA-COMP:20239"/>
        <dbReference type="ChEBI" id="CHEBI:29979"/>
        <dbReference type="ChEBI" id="CHEBI:33019"/>
        <dbReference type="ChEBI" id="CHEBI:46398"/>
        <dbReference type="ChEBI" id="CHEBI:233474"/>
    </reaction>
</comment>
<gene>
    <name evidence="8" type="primary">ydiU</name>
    <name evidence="8" type="synonym">selO</name>
    <name evidence="9" type="ORF">ATI53_100665</name>
</gene>